<evidence type="ECO:0000259" key="11">
    <source>
        <dbReference type="Pfam" id="PF02463"/>
    </source>
</evidence>
<organism evidence="12 13">
    <name type="scientific">Geotalea uraniireducens</name>
    <dbReference type="NCBI Taxonomy" id="351604"/>
    <lineage>
        <taxon>Bacteria</taxon>
        <taxon>Pseudomonadati</taxon>
        <taxon>Thermodesulfobacteriota</taxon>
        <taxon>Desulfuromonadia</taxon>
        <taxon>Geobacterales</taxon>
        <taxon>Geobacteraceae</taxon>
        <taxon>Geotalea</taxon>
    </lineage>
</organism>
<protein>
    <recommendedName>
        <fullName evidence="3 9">DNA replication and repair protein RecF</fullName>
    </recommendedName>
</protein>
<dbReference type="PANTHER" id="PTHR32182">
    <property type="entry name" value="DNA REPLICATION AND REPAIR PROTEIN RECF"/>
    <property type="match status" value="1"/>
</dbReference>
<evidence type="ECO:0000256" key="6">
    <source>
        <dbReference type="ARBA" id="ARBA00022741"/>
    </source>
</evidence>
<comment type="subcellular location">
    <subcellularLocation>
        <location evidence="1 9 10">Cytoplasm</location>
    </subcellularLocation>
</comment>
<name>A0ABM8EQP9_9BACT</name>
<keyword evidence="9 10" id="KW-0742">SOS response</keyword>
<evidence type="ECO:0000256" key="8">
    <source>
        <dbReference type="ARBA" id="ARBA00023125"/>
    </source>
</evidence>
<evidence type="ECO:0000256" key="4">
    <source>
        <dbReference type="ARBA" id="ARBA00022490"/>
    </source>
</evidence>
<keyword evidence="9 10" id="KW-0234">DNA repair</keyword>
<dbReference type="Pfam" id="PF02463">
    <property type="entry name" value="SMC_N"/>
    <property type="match status" value="1"/>
</dbReference>
<dbReference type="PROSITE" id="PS00618">
    <property type="entry name" value="RECF_2"/>
    <property type="match status" value="1"/>
</dbReference>
<evidence type="ECO:0000256" key="7">
    <source>
        <dbReference type="ARBA" id="ARBA00022840"/>
    </source>
</evidence>
<keyword evidence="8 9" id="KW-0238">DNA-binding</keyword>
<dbReference type="HAMAP" id="MF_00365">
    <property type="entry name" value="RecF"/>
    <property type="match status" value="1"/>
</dbReference>
<evidence type="ECO:0000313" key="12">
    <source>
        <dbReference type="EMBL" id="BDV44936.1"/>
    </source>
</evidence>
<dbReference type="RefSeq" id="WP_282001025.1">
    <property type="nucleotide sequence ID" value="NZ_AP027151.1"/>
</dbReference>
<dbReference type="SUPFAM" id="SSF52540">
    <property type="entry name" value="P-loop containing nucleoside triphosphate hydrolases"/>
    <property type="match status" value="1"/>
</dbReference>
<dbReference type="InterPro" id="IPR001238">
    <property type="entry name" value="DNA-binding_RecF"/>
</dbReference>
<evidence type="ECO:0000256" key="3">
    <source>
        <dbReference type="ARBA" id="ARBA00020170"/>
    </source>
</evidence>
<dbReference type="Proteomes" id="UP001317705">
    <property type="component" value="Chromosome"/>
</dbReference>
<evidence type="ECO:0000313" key="13">
    <source>
        <dbReference type="Proteomes" id="UP001317705"/>
    </source>
</evidence>
<evidence type="ECO:0000256" key="2">
    <source>
        <dbReference type="ARBA" id="ARBA00008016"/>
    </source>
</evidence>
<evidence type="ECO:0000256" key="9">
    <source>
        <dbReference type="HAMAP-Rule" id="MF_00365"/>
    </source>
</evidence>
<evidence type="ECO:0000256" key="5">
    <source>
        <dbReference type="ARBA" id="ARBA00022705"/>
    </source>
</evidence>
<reference evidence="12 13" key="1">
    <citation type="submission" date="2022-12" db="EMBL/GenBank/DDBJ databases">
        <title>Polyphasic characterization of Geotalea uranireducens NIT-SL11 newly isolated from a complex of sewage sludge and microbially reduced graphene oxide.</title>
        <authorList>
            <person name="Xie L."/>
            <person name="Yoshida N."/>
            <person name="Meng L."/>
        </authorList>
    </citation>
    <scope>NUCLEOTIDE SEQUENCE [LARGE SCALE GENOMIC DNA]</scope>
    <source>
        <strain evidence="12 13">NIT-SL11</strain>
    </source>
</reference>
<feature type="domain" description="RecF/RecN/SMC N-terminal" evidence="11">
    <location>
        <begin position="2"/>
        <end position="345"/>
    </location>
</feature>
<comment type="function">
    <text evidence="9 10">The RecF protein is involved in DNA metabolism; it is required for DNA replication and normal SOS inducibility. RecF binds preferentially to single-stranded, linear DNA. It also seems to bind ATP.</text>
</comment>
<dbReference type="InterPro" id="IPR027417">
    <property type="entry name" value="P-loop_NTPase"/>
</dbReference>
<gene>
    <name evidence="9 12" type="primary">recF</name>
    <name evidence="12" type="ORF">GURASL_38590</name>
</gene>
<dbReference type="InterPro" id="IPR018078">
    <property type="entry name" value="DNA-binding_RecF_CS"/>
</dbReference>
<comment type="similarity">
    <text evidence="2 9 10">Belongs to the RecF family.</text>
</comment>
<dbReference type="InterPro" id="IPR003395">
    <property type="entry name" value="RecF/RecN/SMC_N"/>
</dbReference>
<dbReference type="PANTHER" id="PTHR32182:SF0">
    <property type="entry name" value="DNA REPLICATION AND REPAIR PROTEIN RECF"/>
    <property type="match status" value="1"/>
</dbReference>
<keyword evidence="4 9" id="KW-0963">Cytoplasm</keyword>
<feature type="binding site" evidence="9">
    <location>
        <begin position="30"/>
        <end position="37"/>
    </location>
    <ligand>
        <name>ATP</name>
        <dbReference type="ChEBI" id="CHEBI:30616"/>
    </ligand>
</feature>
<evidence type="ECO:0000256" key="10">
    <source>
        <dbReference type="RuleBase" id="RU000578"/>
    </source>
</evidence>
<keyword evidence="5 9" id="KW-0235">DNA replication</keyword>
<dbReference type="EMBL" id="AP027151">
    <property type="protein sequence ID" value="BDV44936.1"/>
    <property type="molecule type" value="Genomic_DNA"/>
</dbReference>
<keyword evidence="7 9" id="KW-0067">ATP-binding</keyword>
<proteinExistence type="inferred from homology"/>
<accession>A0ABM8EQP9</accession>
<sequence>MFLTKIQINSFRNIAAADLVFNRRFNIFTGDNGQGKSSILEAIYLLGTMKSFRLARTQDLISWDTPHAFVQGRAEKDGVTREIALYLGKEGRKARIDRKPVTRLADFFGAVNAVVFSPEEIGMARGGPELRRRYLDRAIFSSDLGYLMLYHEYYRILKQRNSLLKRGDQAGLEVWTDQLAEAGIRLMEKRIAYLAATEPLLGHFYRQIAGGDETAGLAYRPHACDPAAIDRDGKEALIRALSEHRAEELRRGTTVVGPHRDDLEFLLNGRVIKHHGSQGQQRSFVLALKMAEVEYLEKLYGAPPILLLDDISSELDRQRNENLMQFLRQKSMQVFVTTTDPATLRLDGIDTHAAFRVEQGKVILTQR</sequence>
<dbReference type="Gene3D" id="3.40.50.300">
    <property type="entry name" value="P-loop containing nucleotide triphosphate hydrolases"/>
    <property type="match status" value="1"/>
</dbReference>
<dbReference type="NCBIfam" id="TIGR00611">
    <property type="entry name" value="recf"/>
    <property type="match status" value="1"/>
</dbReference>
<dbReference type="InterPro" id="IPR042174">
    <property type="entry name" value="RecF_2"/>
</dbReference>
<keyword evidence="13" id="KW-1185">Reference proteome</keyword>
<evidence type="ECO:0000256" key="1">
    <source>
        <dbReference type="ARBA" id="ARBA00004496"/>
    </source>
</evidence>
<keyword evidence="9 10" id="KW-0227">DNA damage</keyword>
<keyword evidence="6 9" id="KW-0547">Nucleotide-binding</keyword>
<dbReference type="Gene3D" id="1.20.1050.90">
    <property type="entry name" value="RecF/RecN/SMC, N-terminal domain"/>
    <property type="match status" value="1"/>
</dbReference>